<feature type="transmembrane region" description="Helical" evidence="1">
    <location>
        <begin position="43"/>
        <end position="66"/>
    </location>
</feature>
<sequence length="159" mass="16890">MFNIMLYLAAFVLLLVSYAKDKGKTRKALMKAWKSFENLMPQFLVILLVIGFLLAAVGPETITQLLGQNSGWVGMGMAALIGSVTLIPGFVAFPLTAALYEHGGGLMQLAVFVSTLMGVGVVTLPVEMGIFGLRVSLARNLLNVLLAFGVAVVMGVVLT</sequence>
<keyword evidence="1" id="KW-1133">Transmembrane helix</keyword>
<dbReference type="RefSeq" id="WP_180142390.1">
    <property type="nucleotide sequence ID" value="NZ_CAADHO010000006.1"/>
</dbReference>
<dbReference type="AlphaFoldDB" id="A0A4U8YNC7"/>
<protein>
    <recommendedName>
        <fullName evidence="4">Permease</fullName>
    </recommendedName>
</protein>
<keyword evidence="1" id="KW-0472">Membrane</keyword>
<feature type="transmembrane region" description="Helical" evidence="1">
    <location>
        <begin position="138"/>
        <end position="158"/>
    </location>
</feature>
<feature type="transmembrane region" description="Helical" evidence="1">
    <location>
        <begin position="78"/>
        <end position="100"/>
    </location>
</feature>
<accession>A0A4U8YNC7</accession>
<keyword evidence="3" id="KW-1185">Reference proteome</keyword>
<evidence type="ECO:0000313" key="2">
    <source>
        <dbReference type="EMBL" id="VFQ45605.1"/>
    </source>
</evidence>
<proteinExistence type="predicted"/>
<feature type="transmembrane region" description="Helical" evidence="1">
    <location>
        <begin position="106"/>
        <end position="126"/>
    </location>
</feature>
<reference evidence="2 3" key="1">
    <citation type="submission" date="2019-03" db="EMBL/GenBank/DDBJ databases">
        <authorList>
            <person name="Nijsse B."/>
        </authorList>
    </citation>
    <scope>NUCLEOTIDE SEQUENCE [LARGE SCALE GENOMIC DNA]</scope>
    <source>
        <strain evidence="2">Desulfoluna butyratoxydans MSL71</strain>
    </source>
</reference>
<evidence type="ECO:0008006" key="4">
    <source>
        <dbReference type="Google" id="ProtNLM"/>
    </source>
</evidence>
<dbReference type="Proteomes" id="UP000507962">
    <property type="component" value="Unassembled WGS sequence"/>
</dbReference>
<organism evidence="2 3">
    <name type="scientific">Desulfoluna butyratoxydans</name>
    <dbReference type="NCBI Taxonomy" id="231438"/>
    <lineage>
        <taxon>Bacteria</taxon>
        <taxon>Pseudomonadati</taxon>
        <taxon>Thermodesulfobacteriota</taxon>
        <taxon>Desulfobacteria</taxon>
        <taxon>Desulfobacterales</taxon>
        <taxon>Desulfolunaceae</taxon>
        <taxon>Desulfoluna</taxon>
    </lineage>
</organism>
<name>A0A4U8YNC7_9BACT</name>
<gene>
    <name evidence="2" type="ORF">MSL71_32660</name>
</gene>
<dbReference type="EMBL" id="CAADHO010000006">
    <property type="protein sequence ID" value="VFQ45605.1"/>
    <property type="molecule type" value="Genomic_DNA"/>
</dbReference>
<keyword evidence="1" id="KW-0812">Transmembrane</keyword>
<evidence type="ECO:0000313" key="3">
    <source>
        <dbReference type="Proteomes" id="UP000507962"/>
    </source>
</evidence>
<evidence type="ECO:0000256" key="1">
    <source>
        <dbReference type="SAM" id="Phobius"/>
    </source>
</evidence>